<dbReference type="PANTHER" id="PTHR30349:SF64">
    <property type="entry name" value="PROPHAGE INTEGRASE INTD-RELATED"/>
    <property type="match status" value="1"/>
</dbReference>
<dbReference type="PANTHER" id="PTHR30349">
    <property type="entry name" value="PHAGE INTEGRASE-RELATED"/>
    <property type="match status" value="1"/>
</dbReference>
<dbReference type="Gene3D" id="1.10.443.10">
    <property type="entry name" value="Intergrase catalytic core"/>
    <property type="match status" value="1"/>
</dbReference>
<keyword evidence="1" id="KW-0233">DNA recombination</keyword>
<dbReference type="SUPFAM" id="SSF56349">
    <property type="entry name" value="DNA breaking-rejoining enzymes"/>
    <property type="match status" value="1"/>
</dbReference>
<evidence type="ECO:0000313" key="3">
    <source>
        <dbReference type="EMBL" id="TDZ52038.1"/>
    </source>
</evidence>
<dbReference type="EMBL" id="PECC01000026">
    <property type="protein sequence ID" value="TDZ52038.1"/>
    <property type="molecule type" value="Genomic_DNA"/>
</dbReference>
<protein>
    <submittedName>
        <fullName evidence="3">Putative prophage phiRv2 integrase</fullName>
    </submittedName>
</protein>
<dbReference type="PROSITE" id="PS51898">
    <property type="entry name" value="TYR_RECOMBINASE"/>
    <property type="match status" value="1"/>
</dbReference>
<dbReference type="InterPro" id="IPR011010">
    <property type="entry name" value="DNA_brk_join_enz"/>
</dbReference>
<dbReference type="RefSeq" id="WP_204985489.1">
    <property type="nucleotide sequence ID" value="NZ_PECB01000003.1"/>
</dbReference>
<dbReference type="InterPro" id="IPR050090">
    <property type="entry name" value="Tyrosine_recombinase_XerCD"/>
</dbReference>
<gene>
    <name evidence="3" type="ORF">CCUG63697_00509</name>
</gene>
<dbReference type="Pfam" id="PF00589">
    <property type="entry name" value="Phage_integrase"/>
    <property type="match status" value="1"/>
</dbReference>
<dbReference type="GO" id="GO:0015074">
    <property type="term" value="P:DNA integration"/>
    <property type="evidence" value="ECO:0007669"/>
    <property type="project" value="InterPro"/>
</dbReference>
<organism evidence="3 4">
    <name type="scientific">Mycobacteroides franklinii</name>
    <dbReference type="NCBI Taxonomy" id="948102"/>
    <lineage>
        <taxon>Bacteria</taxon>
        <taxon>Bacillati</taxon>
        <taxon>Actinomycetota</taxon>
        <taxon>Actinomycetes</taxon>
        <taxon>Mycobacteriales</taxon>
        <taxon>Mycobacteriaceae</taxon>
        <taxon>Mycobacteroides</taxon>
    </lineage>
</organism>
<evidence type="ECO:0000313" key="4">
    <source>
        <dbReference type="Proteomes" id="UP000295165"/>
    </source>
</evidence>
<reference evidence="3 4" key="1">
    <citation type="journal article" date="2019" name="Sci. Rep.">
        <title>Extended insight into the Mycobacterium chelonae-abscessus complex through whole genome sequencing of Mycobacterium salmoniphilum outbreak and Mycobacterium salmoniphilum-like strains.</title>
        <authorList>
            <person name="Behra P.R.K."/>
            <person name="Das S."/>
            <person name="Pettersson B.M.F."/>
            <person name="Shirreff L."/>
            <person name="DuCote T."/>
            <person name="Jacobsson K.G."/>
            <person name="Ennis D.G."/>
            <person name="Kirsebom L.A."/>
        </authorList>
    </citation>
    <scope>NUCLEOTIDE SEQUENCE [LARGE SCALE GENOMIC DNA]</scope>
    <source>
        <strain evidence="3 4">CCUG 63697</strain>
    </source>
</reference>
<evidence type="ECO:0000259" key="2">
    <source>
        <dbReference type="PROSITE" id="PS51898"/>
    </source>
</evidence>
<sequence length="190" mass="21438">MAFIGLCAFAGMRLGEAAALRVSDIDFMRREIRIDRQVQRANGKQVEIRPPKYNSNRTVYASDGLINMLSEHVRTQVPGDDPDRWMFPGEGEHPLHQNSVGYLWRKAKDKADVDTRLHDLRHFYASGLIYAGCDPVTVQRAMGHKSAKVTLDRYSHKWPKAEDRTRKAAEALFAESLSSAVVPVWSGEGK</sequence>
<dbReference type="CDD" id="cd01189">
    <property type="entry name" value="INT_ICEBs1_C_like"/>
    <property type="match status" value="1"/>
</dbReference>
<name>A0A4R8RAR8_9MYCO</name>
<dbReference type="GO" id="GO:0006310">
    <property type="term" value="P:DNA recombination"/>
    <property type="evidence" value="ECO:0007669"/>
    <property type="project" value="UniProtKB-KW"/>
</dbReference>
<feature type="domain" description="Tyr recombinase" evidence="2">
    <location>
        <begin position="1"/>
        <end position="170"/>
    </location>
</feature>
<dbReference type="AlphaFoldDB" id="A0A4R8RAR8"/>
<proteinExistence type="predicted"/>
<comment type="caution">
    <text evidence="3">The sequence shown here is derived from an EMBL/GenBank/DDBJ whole genome shotgun (WGS) entry which is preliminary data.</text>
</comment>
<dbReference type="InterPro" id="IPR002104">
    <property type="entry name" value="Integrase_catalytic"/>
</dbReference>
<dbReference type="InterPro" id="IPR013762">
    <property type="entry name" value="Integrase-like_cat_sf"/>
</dbReference>
<accession>A0A4R8RAR8</accession>
<evidence type="ECO:0000256" key="1">
    <source>
        <dbReference type="ARBA" id="ARBA00023172"/>
    </source>
</evidence>
<keyword evidence="4" id="KW-1185">Reference proteome</keyword>
<dbReference type="GO" id="GO:0003677">
    <property type="term" value="F:DNA binding"/>
    <property type="evidence" value="ECO:0007669"/>
    <property type="project" value="InterPro"/>
</dbReference>
<dbReference type="Proteomes" id="UP000295165">
    <property type="component" value="Unassembled WGS sequence"/>
</dbReference>